<dbReference type="InterPro" id="IPR050213">
    <property type="entry name" value="GST_superfamily"/>
</dbReference>
<dbReference type="Pfam" id="PF14497">
    <property type="entry name" value="GST_C_3"/>
    <property type="match status" value="1"/>
</dbReference>
<sequence length="226" mass="25255">MAPPTLKYFNLRGRGEVIRLLFAYKGVEYNEEEIDYQAMKSASGSEEFPFGQAPVLVDGDLHLAQMDTILRYLAREHGLYGSNNREKALIDMVLGGVESIRGDYGDLIYKGELKDDAKKEYATVHFAAESVTTRNGGAHFQYLENFLKRHNDGAGWAVGDSLTIADIHLFDIVDLHLREQLFPQEVKDKFPLLVAHHDRVAKEANIAAYLSSDKRPSQVNGVAGRG</sequence>
<dbReference type="EC" id="2.5.1.18" evidence="3"/>
<dbReference type="Pfam" id="PF02798">
    <property type="entry name" value="GST_N"/>
    <property type="match status" value="1"/>
</dbReference>
<name>A0A7S4ICN3_9EUKA</name>
<evidence type="ECO:0000256" key="5">
    <source>
        <dbReference type="ARBA" id="ARBA00047960"/>
    </source>
</evidence>
<evidence type="ECO:0000256" key="4">
    <source>
        <dbReference type="ARBA" id="ARBA00022679"/>
    </source>
</evidence>
<dbReference type="SUPFAM" id="SSF47616">
    <property type="entry name" value="GST C-terminal domain-like"/>
    <property type="match status" value="1"/>
</dbReference>
<dbReference type="InterPro" id="IPR036282">
    <property type="entry name" value="Glutathione-S-Trfase_C_sf"/>
</dbReference>
<organism evidence="8">
    <name type="scientific">Vannella robusta</name>
    <dbReference type="NCBI Taxonomy" id="1487602"/>
    <lineage>
        <taxon>Eukaryota</taxon>
        <taxon>Amoebozoa</taxon>
        <taxon>Discosea</taxon>
        <taxon>Flabellinia</taxon>
        <taxon>Vannellidae</taxon>
        <taxon>Vannella</taxon>
    </lineage>
</organism>
<feature type="domain" description="GST N-terminal" evidence="6">
    <location>
        <begin position="2"/>
        <end position="81"/>
    </location>
</feature>
<dbReference type="InterPro" id="IPR004045">
    <property type="entry name" value="Glutathione_S-Trfase_N"/>
</dbReference>
<dbReference type="SFLD" id="SFLDG00363">
    <property type="entry name" value="AMPS_(cytGST):_Alpha-__Mu-__Pi"/>
    <property type="match status" value="1"/>
</dbReference>
<dbReference type="SUPFAM" id="SSF52833">
    <property type="entry name" value="Thioredoxin-like"/>
    <property type="match status" value="1"/>
</dbReference>
<gene>
    <name evidence="8" type="ORF">VSP0166_LOCUS10899</name>
</gene>
<dbReference type="SFLD" id="SFLDS00019">
    <property type="entry name" value="Glutathione_Transferase_(cytos"/>
    <property type="match status" value="1"/>
</dbReference>
<protein>
    <recommendedName>
        <fullName evidence="3">glutathione transferase</fullName>
        <ecNumber evidence="3">2.5.1.18</ecNumber>
    </recommendedName>
</protein>
<dbReference type="Gene3D" id="3.40.30.10">
    <property type="entry name" value="Glutaredoxin"/>
    <property type="match status" value="1"/>
</dbReference>
<dbReference type="InterPro" id="IPR040079">
    <property type="entry name" value="Glutathione_S-Trfase"/>
</dbReference>
<dbReference type="GO" id="GO:0004364">
    <property type="term" value="F:glutathione transferase activity"/>
    <property type="evidence" value="ECO:0007669"/>
    <property type="project" value="UniProtKB-EC"/>
</dbReference>
<evidence type="ECO:0000259" key="7">
    <source>
        <dbReference type="PROSITE" id="PS50405"/>
    </source>
</evidence>
<dbReference type="GO" id="GO:0006749">
    <property type="term" value="P:glutathione metabolic process"/>
    <property type="evidence" value="ECO:0007669"/>
    <property type="project" value="TreeGrafter"/>
</dbReference>
<dbReference type="EMBL" id="HBKP01015370">
    <property type="protein sequence ID" value="CAE2225421.1"/>
    <property type="molecule type" value="Transcribed_RNA"/>
</dbReference>
<comment type="catalytic activity">
    <reaction evidence="5">
        <text>RX + glutathione = an S-substituted glutathione + a halide anion + H(+)</text>
        <dbReference type="Rhea" id="RHEA:16437"/>
        <dbReference type="ChEBI" id="CHEBI:15378"/>
        <dbReference type="ChEBI" id="CHEBI:16042"/>
        <dbReference type="ChEBI" id="CHEBI:17792"/>
        <dbReference type="ChEBI" id="CHEBI:57925"/>
        <dbReference type="ChEBI" id="CHEBI:90779"/>
        <dbReference type="EC" id="2.5.1.18"/>
    </reaction>
</comment>
<evidence type="ECO:0000256" key="2">
    <source>
        <dbReference type="ARBA" id="ARBA00005861"/>
    </source>
</evidence>
<dbReference type="SFLD" id="SFLDG01205">
    <property type="entry name" value="AMPS.1"/>
    <property type="match status" value="1"/>
</dbReference>
<comment type="function">
    <text evidence="1">Conjugation of reduced glutathione to a wide number of exogenous and endogenous hydrophobic electrophiles.</text>
</comment>
<keyword evidence="4" id="KW-0808">Transferase</keyword>
<evidence type="ECO:0000256" key="1">
    <source>
        <dbReference type="ARBA" id="ARBA00003701"/>
    </source>
</evidence>
<proteinExistence type="inferred from homology"/>
<evidence type="ECO:0000259" key="6">
    <source>
        <dbReference type="PROSITE" id="PS50404"/>
    </source>
</evidence>
<dbReference type="CDD" id="cd03039">
    <property type="entry name" value="GST_N_Sigma_like"/>
    <property type="match status" value="1"/>
</dbReference>
<comment type="similarity">
    <text evidence="2">Belongs to the GST superfamily. Mu family.</text>
</comment>
<dbReference type="PROSITE" id="PS50405">
    <property type="entry name" value="GST_CTER"/>
    <property type="match status" value="1"/>
</dbReference>
<evidence type="ECO:0000313" key="8">
    <source>
        <dbReference type="EMBL" id="CAE2225421.1"/>
    </source>
</evidence>
<dbReference type="InterPro" id="IPR036249">
    <property type="entry name" value="Thioredoxin-like_sf"/>
</dbReference>
<reference evidence="8" key="1">
    <citation type="submission" date="2021-01" db="EMBL/GenBank/DDBJ databases">
        <authorList>
            <person name="Corre E."/>
            <person name="Pelletier E."/>
            <person name="Niang G."/>
            <person name="Scheremetjew M."/>
            <person name="Finn R."/>
            <person name="Kale V."/>
            <person name="Holt S."/>
            <person name="Cochrane G."/>
            <person name="Meng A."/>
            <person name="Brown T."/>
            <person name="Cohen L."/>
        </authorList>
    </citation>
    <scope>NUCLEOTIDE SEQUENCE</scope>
    <source>
        <strain evidence="8">DIVA3 518/3/11/1/6</strain>
    </source>
</reference>
<dbReference type="PANTHER" id="PTHR11571">
    <property type="entry name" value="GLUTATHIONE S-TRANSFERASE"/>
    <property type="match status" value="1"/>
</dbReference>
<dbReference type="PROSITE" id="PS50404">
    <property type="entry name" value="GST_NTER"/>
    <property type="match status" value="1"/>
</dbReference>
<dbReference type="InterPro" id="IPR010987">
    <property type="entry name" value="Glutathione-S-Trfase_C-like"/>
</dbReference>
<accession>A0A7S4ICN3</accession>
<evidence type="ECO:0000256" key="3">
    <source>
        <dbReference type="ARBA" id="ARBA00012452"/>
    </source>
</evidence>
<dbReference type="PANTHER" id="PTHR11571:SF222">
    <property type="entry name" value="GLUTATHIONE TRANSFERASE"/>
    <property type="match status" value="1"/>
</dbReference>
<feature type="domain" description="GST C-terminal" evidence="7">
    <location>
        <begin position="83"/>
        <end position="222"/>
    </location>
</feature>
<dbReference type="Gene3D" id="1.20.1050.10">
    <property type="match status" value="1"/>
</dbReference>
<dbReference type="AlphaFoldDB" id="A0A7S4ICN3"/>
<dbReference type="InterPro" id="IPR004046">
    <property type="entry name" value="GST_C"/>
</dbReference>